<dbReference type="RefSeq" id="WP_183300012.1">
    <property type="nucleotide sequence ID" value="NZ_JACHWF010000005.1"/>
</dbReference>
<dbReference type="SUPFAM" id="SSF103473">
    <property type="entry name" value="MFS general substrate transporter"/>
    <property type="match status" value="1"/>
</dbReference>
<comment type="caution">
    <text evidence="7">The sequence shown here is derived from an EMBL/GenBank/DDBJ whole genome shotgun (WGS) entry which is preliminary data.</text>
</comment>
<evidence type="ECO:0000256" key="4">
    <source>
        <dbReference type="ARBA" id="ARBA00022989"/>
    </source>
</evidence>
<keyword evidence="5 6" id="KW-0472">Membrane</keyword>
<dbReference type="InterPro" id="IPR036259">
    <property type="entry name" value="MFS_trans_sf"/>
</dbReference>
<feature type="transmembrane region" description="Helical" evidence="6">
    <location>
        <begin position="171"/>
        <end position="189"/>
    </location>
</feature>
<keyword evidence="4 6" id="KW-1133">Transmembrane helix</keyword>
<evidence type="ECO:0000256" key="1">
    <source>
        <dbReference type="ARBA" id="ARBA00004651"/>
    </source>
</evidence>
<dbReference type="PANTHER" id="PTHR23513:SF6">
    <property type="entry name" value="MAJOR FACILITATOR SUPERFAMILY ASSOCIATED DOMAIN-CONTAINING PROTEIN"/>
    <property type="match status" value="1"/>
</dbReference>
<evidence type="ECO:0000256" key="3">
    <source>
        <dbReference type="ARBA" id="ARBA00022692"/>
    </source>
</evidence>
<accession>A0A7W4VD74</accession>
<evidence type="ECO:0000313" key="7">
    <source>
        <dbReference type="EMBL" id="MBB3009441.1"/>
    </source>
</evidence>
<feature type="transmembrane region" description="Helical" evidence="6">
    <location>
        <begin position="80"/>
        <end position="99"/>
    </location>
</feature>
<dbReference type="InterPro" id="IPR011701">
    <property type="entry name" value="MFS"/>
</dbReference>
<dbReference type="GO" id="GO:0005886">
    <property type="term" value="C:plasma membrane"/>
    <property type="evidence" value="ECO:0007669"/>
    <property type="project" value="UniProtKB-SubCell"/>
</dbReference>
<proteinExistence type="predicted"/>
<evidence type="ECO:0000256" key="6">
    <source>
        <dbReference type="SAM" id="Phobius"/>
    </source>
</evidence>
<evidence type="ECO:0000256" key="2">
    <source>
        <dbReference type="ARBA" id="ARBA00022475"/>
    </source>
</evidence>
<organism evidence="7 8">
    <name type="scientific">Cupriavidus alkaliphilus</name>
    <dbReference type="NCBI Taxonomy" id="942866"/>
    <lineage>
        <taxon>Bacteria</taxon>
        <taxon>Pseudomonadati</taxon>
        <taxon>Pseudomonadota</taxon>
        <taxon>Betaproteobacteria</taxon>
        <taxon>Burkholderiales</taxon>
        <taxon>Burkholderiaceae</taxon>
        <taxon>Cupriavidus</taxon>
    </lineage>
</organism>
<dbReference type="AlphaFoldDB" id="A0A7W4VD74"/>
<feature type="transmembrane region" description="Helical" evidence="6">
    <location>
        <begin position="225"/>
        <end position="253"/>
    </location>
</feature>
<gene>
    <name evidence="7" type="ORF">FHX61_004114</name>
</gene>
<dbReference type="Proteomes" id="UP000578036">
    <property type="component" value="Unassembled WGS sequence"/>
</dbReference>
<evidence type="ECO:0000256" key="5">
    <source>
        <dbReference type="ARBA" id="ARBA00023136"/>
    </source>
</evidence>
<dbReference type="Gene3D" id="1.20.1250.20">
    <property type="entry name" value="MFS general substrate transporter like domains"/>
    <property type="match status" value="1"/>
</dbReference>
<dbReference type="Pfam" id="PF07690">
    <property type="entry name" value="MFS_1"/>
    <property type="match status" value="1"/>
</dbReference>
<protein>
    <submittedName>
        <fullName evidence="7">MFS family permease</fullName>
    </submittedName>
</protein>
<keyword evidence="8" id="KW-1185">Reference proteome</keyword>
<dbReference type="PANTHER" id="PTHR23513">
    <property type="entry name" value="INTEGRAL MEMBRANE EFFLUX PROTEIN-RELATED"/>
    <property type="match status" value="1"/>
</dbReference>
<dbReference type="EMBL" id="JACHWF010000005">
    <property type="protein sequence ID" value="MBB3009441.1"/>
    <property type="molecule type" value="Genomic_DNA"/>
</dbReference>
<sequence length="412" mass="42644">MTLQNPETGRLPKPILGLAVVGFLVPSATILQTLAMTWTLAQHAQLAALLPIVIGCGAIARIFSGIPLTFLIQRWGARHACLASLMSGAITLLATATVLAGLMPFWLLIPSEIILGTAITGFSISRQMLIQGVLHGEGESLAAGLSRSAAYLSKLVVPLIGGLLLTAWAPPYATMVCCGVLAISTGLIASTDTDTPRRAVGVENTLTLARRIAIAVAYYKREHTLVCVLGFTAVLNFVLAPVGVIMPLYIAAIEGASSAYLGFSESCLGAGAVCGALAYAKLRRCHLPSVATMTGCGFLLLFASVGLDGAWGYPLFNTALLCIGACVAFAGSVADALLMSRLQPDTYGRILGVQALIVGAAFPMGLFVASVLLRFTDALHVIAAYNAGLCLVAALMLQLGLGKAGVEPVPHG</sequence>
<feature type="transmembrane region" description="Helical" evidence="6">
    <location>
        <begin position="259"/>
        <end position="280"/>
    </location>
</feature>
<feature type="transmembrane region" description="Helical" evidence="6">
    <location>
        <begin position="46"/>
        <end position="68"/>
    </location>
</feature>
<comment type="subcellular location">
    <subcellularLocation>
        <location evidence="1">Cell membrane</location>
        <topology evidence="1">Multi-pass membrane protein</topology>
    </subcellularLocation>
</comment>
<feature type="transmembrane region" description="Helical" evidence="6">
    <location>
        <begin position="287"/>
        <end position="307"/>
    </location>
</feature>
<feature type="transmembrane region" description="Helical" evidence="6">
    <location>
        <begin position="350"/>
        <end position="372"/>
    </location>
</feature>
<name>A0A7W4VD74_9BURK</name>
<evidence type="ECO:0000313" key="8">
    <source>
        <dbReference type="Proteomes" id="UP000578036"/>
    </source>
</evidence>
<reference evidence="7 8" key="1">
    <citation type="submission" date="2020-08" db="EMBL/GenBank/DDBJ databases">
        <title>Genomic Encyclopedia of Type Strains, Phase IV (KMG-V): Genome sequencing to study the core and pangenomes of soil and plant-associated prokaryotes.</title>
        <authorList>
            <person name="Whitman W."/>
        </authorList>
    </citation>
    <scope>NUCLEOTIDE SEQUENCE [LARGE SCALE GENOMIC DNA]</scope>
    <source>
        <strain evidence="7 8">SLV-2362</strain>
    </source>
</reference>
<keyword evidence="2" id="KW-1003">Cell membrane</keyword>
<dbReference type="GO" id="GO:0022857">
    <property type="term" value="F:transmembrane transporter activity"/>
    <property type="evidence" value="ECO:0007669"/>
    <property type="project" value="InterPro"/>
</dbReference>
<keyword evidence="3 6" id="KW-0812">Transmembrane</keyword>
<feature type="transmembrane region" description="Helical" evidence="6">
    <location>
        <begin position="313"/>
        <end position="338"/>
    </location>
</feature>
<feature type="transmembrane region" description="Helical" evidence="6">
    <location>
        <begin position="378"/>
        <end position="397"/>
    </location>
</feature>
<feature type="transmembrane region" description="Helical" evidence="6">
    <location>
        <begin position="15"/>
        <end position="40"/>
    </location>
</feature>